<reference evidence="3 4" key="1">
    <citation type="submission" date="2013-05" db="EMBL/GenBank/DDBJ databases">
        <title>Genome assembly of Chondromyces apiculatus DSM 436.</title>
        <authorList>
            <person name="Sharma G."/>
            <person name="Khatri I."/>
            <person name="Kaur C."/>
            <person name="Mayilraj S."/>
            <person name="Subramanian S."/>
        </authorList>
    </citation>
    <scope>NUCLEOTIDE SEQUENCE [LARGE SCALE GENOMIC DNA]</scope>
    <source>
        <strain evidence="3 4">DSM 436</strain>
    </source>
</reference>
<dbReference type="STRING" id="1192034.CAP_1185"/>
<comment type="similarity">
    <text evidence="1">Belongs to the carotenoid/retinoid oxidoreductase family.</text>
</comment>
<dbReference type="EMBL" id="ASRX01000013">
    <property type="protein sequence ID" value="EYF06927.1"/>
    <property type="molecule type" value="Genomic_DNA"/>
</dbReference>
<evidence type="ECO:0000313" key="3">
    <source>
        <dbReference type="EMBL" id="EYF06927.1"/>
    </source>
</evidence>
<dbReference type="PANTHER" id="PTHR43734:SF1">
    <property type="entry name" value="PHYTOENE DESATURASE"/>
    <property type="match status" value="1"/>
</dbReference>
<dbReference type="eggNOG" id="COG1233">
    <property type="taxonomic scope" value="Bacteria"/>
</dbReference>
<feature type="region of interest" description="Disordered" evidence="2">
    <location>
        <begin position="30"/>
        <end position="60"/>
    </location>
</feature>
<dbReference type="InterPro" id="IPR036188">
    <property type="entry name" value="FAD/NAD-bd_sf"/>
</dbReference>
<organism evidence="3 4">
    <name type="scientific">Chondromyces apiculatus DSM 436</name>
    <dbReference type="NCBI Taxonomy" id="1192034"/>
    <lineage>
        <taxon>Bacteria</taxon>
        <taxon>Pseudomonadati</taxon>
        <taxon>Myxococcota</taxon>
        <taxon>Polyangia</taxon>
        <taxon>Polyangiales</taxon>
        <taxon>Polyangiaceae</taxon>
        <taxon>Chondromyces</taxon>
    </lineage>
</organism>
<evidence type="ECO:0000256" key="2">
    <source>
        <dbReference type="SAM" id="MobiDB-lite"/>
    </source>
</evidence>
<evidence type="ECO:0000256" key="1">
    <source>
        <dbReference type="ARBA" id="ARBA00006046"/>
    </source>
</evidence>
<dbReference type="GO" id="GO:0016853">
    <property type="term" value="F:isomerase activity"/>
    <property type="evidence" value="ECO:0007669"/>
    <property type="project" value="UniProtKB-KW"/>
</dbReference>
<keyword evidence="3" id="KW-0413">Isomerase</keyword>
<sequence length="534" mass="54333">MVLGEGIGGAAVALLLASSGLPTTLLGSAAREAPAPPAEPSASGALGGDRGAPAPDRAPVVCLGPRGALSRLLRRAGAEGAIAFRRAPLTLWLPRPSPSGAPDTPSPKAPPRRVPLTPTQPGLLWSLRALVRGFGQEPRAALGIARLVVMALAATEAELVAWRGRPLSSLLDTARLQGQARALVRALTGLVFAPPLDGVDAAEALRALRACVEAGGIARTSADAATLAQTLRTLSEARGAQLRDDVRPQRILVKDGQVRGVVLEGGALLPAAVVVSALDPAQTAALLDEEDVANEEDVAGALAARLRAMGGARAALVLQLRVRGRVLGDEAILCALEEQGRLVGAVFCTPSPAPPLTPGADSPPTPPTPPARASSGMTDDADLLHAHVFLDGDDVPERSSEALQATVVEALTRVIPTLAAQTCAIDAVITLPLAGAAPTGWQGEGARPPVFTAVRGLYLAGSTAGGRGAGVDLAASSAMECADRILVDLGRDPGCPPPLRPREVVRALSRRGLRALAAWLGPAPDAAPAWSCVS</sequence>
<feature type="compositionally biased region" description="Pro residues" evidence="2">
    <location>
        <begin position="353"/>
        <end position="370"/>
    </location>
</feature>
<dbReference type="Proteomes" id="UP000019678">
    <property type="component" value="Unassembled WGS sequence"/>
</dbReference>
<dbReference type="PANTHER" id="PTHR43734">
    <property type="entry name" value="PHYTOENE DESATURASE"/>
    <property type="match status" value="1"/>
</dbReference>
<accession>A0A017TDC6</accession>
<protein>
    <submittedName>
        <fullName evidence="3">Carotenoid cis-trans isomerase</fullName>
    </submittedName>
</protein>
<feature type="region of interest" description="Disordered" evidence="2">
    <location>
        <begin position="353"/>
        <end position="377"/>
    </location>
</feature>
<dbReference type="AlphaFoldDB" id="A0A017TDC6"/>
<name>A0A017TDC6_9BACT</name>
<dbReference type="Gene3D" id="3.50.50.60">
    <property type="entry name" value="FAD/NAD(P)-binding domain"/>
    <property type="match status" value="1"/>
</dbReference>
<keyword evidence="4" id="KW-1185">Reference proteome</keyword>
<feature type="compositionally biased region" description="Pro residues" evidence="2">
    <location>
        <begin position="95"/>
        <end position="113"/>
    </location>
</feature>
<gene>
    <name evidence="3" type="ORF">CAP_1185</name>
</gene>
<feature type="region of interest" description="Disordered" evidence="2">
    <location>
        <begin position="93"/>
        <end position="117"/>
    </location>
</feature>
<dbReference type="SUPFAM" id="SSF51905">
    <property type="entry name" value="FAD/NAD(P)-binding domain"/>
    <property type="match status" value="1"/>
</dbReference>
<evidence type="ECO:0000313" key="4">
    <source>
        <dbReference type="Proteomes" id="UP000019678"/>
    </source>
</evidence>
<comment type="caution">
    <text evidence="3">The sequence shown here is derived from an EMBL/GenBank/DDBJ whole genome shotgun (WGS) entry which is preliminary data.</text>
</comment>
<proteinExistence type="inferred from homology"/>